<evidence type="ECO:0000313" key="2">
    <source>
        <dbReference type="EMBL" id="GAX17019.1"/>
    </source>
</evidence>
<protein>
    <recommendedName>
        <fullName evidence="1">Ysc84 actin-binding domain-containing protein</fullName>
    </recommendedName>
</protein>
<evidence type="ECO:0000259" key="1">
    <source>
        <dbReference type="Pfam" id="PF04366"/>
    </source>
</evidence>
<organism evidence="2 3">
    <name type="scientific">Fistulifera solaris</name>
    <name type="common">Oleaginous diatom</name>
    <dbReference type="NCBI Taxonomy" id="1519565"/>
    <lineage>
        <taxon>Eukaryota</taxon>
        <taxon>Sar</taxon>
        <taxon>Stramenopiles</taxon>
        <taxon>Ochrophyta</taxon>
        <taxon>Bacillariophyta</taxon>
        <taxon>Bacillariophyceae</taxon>
        <taxon>Bacillariophycidae</taxon>
        <taxon>Naviculales</taxon>
        <taxon>Naviculaceae</taxon>
        <taxon>Fistulifera</taxon>
    </lineage>
</organism>
<dbReference type="InterPro" id="IPR051702">
    <property type="entry name" value="SH3_domain_YSC84-like"/>
</dbReference>
<dbReference type="InterPro" id="IPR007461">
    <property type="entry name" value="Ysc84_actin-binding"/>
</dbReference>
<gene>
    <name evidence="2" type="ORF">FisN_5Hh403</name>
</gene>
<dbReference type="PANTHER" id="PTHR15629:SF2">
    <property type="entry name" value="SH3 DOMAIN-CONTAINING YSC84-LIKE PROTEIN 1"/>
    <property type="match status" value="1"/>
</dbReference>
<proteinExistence type="predicted"/>
<keyword evidence="3" id="KW-1185">Reference proteome</keyword>
<dbReference type="AlphaFoldDB" id="A0A1Z5JSV2"/>
<comment type="caution">
    <text evidence="2">The sequence shown here is derived from an EMBL/GenBank/DDBJ whole genome shotgun (WGS) entry which is preliminary data.</text>
</comment>
<reference evidence="2 3" key="1">
    <citation type="journal article" date="2015" name="Plant Cell">
        <title>Oil accumulation by the oleaginous diatom Fistulifera solaris as revealed by the genome and transcriptome.</title>
        <authorList>
            <person name="Tanaka T."/>
            <person name="Maeda Y."/>
            <person name="Veluchamy A."/>
            <person name="Tanaka M."/>
            <person name="Abida H."/>
            <person name="Marechal E."/>
            <person name="Bowler C."/>
            <person name="Muto M."/>
            <person name="Sunaga Y."/>
            <person name="Tanaka M."/>
            <person name="Yoshino T."/>
            <person name="Taniguchi T."/>
            <person name="Fukuda Y."/>
            <person name="Nemoto M."/>
            <person name="Matsumoto M."/>
            <person name="Wong P.S."/>
            <person name="Aburatani S."/>
            <person name="Fujibuchi W."/>
        </authorList>
    </citation>
    <scope>NUCLEOTIDE SEQUENCE [LARGE SCALE GENOMIC DNA]</scope>
    <source>
        <strain evidence="2 3">JPCC DA0580</strain>
    </source>
</reference>
<dbReference type="InParanoid" id="A0A1Z5JSV2"/>
<dbReference type="CDD" id="cd11524">
    <property type="entry name" value="SYLF"/>
    <property type="match status" value="1"/>
</dbReference>
<dbReference type="Proteomes" id="UP000198406">
    <property type="component" value="Unassembled WGS sequence"/>
</dbReference>
<dbReference type="Pfam" id="PF04366">
    <property type="entry name" value="Ysc84"/>
    <property type="match status" value="1"/>
</dbReference>
<evidence type="ECO:0000313" key="3">
    <source>
        <dbReference type="Proteomes" id="UP000198406"/>
    </source>
</evidence>
<dbReference type="GO" id="GO:0035091">
    <property type="term" value="F:phosphatidylinositol binding"/>
    <property type="evidence" value="ECO:0007669"/>
    <property type="project" value="TreeGrafter"/>
</dbReference>
<dbReference type="EMBL" id="BDSP01000111">
    <property type="protein sequence ID" value="GAX17019.1"/>
    <property type="molecule type" value="Genomic_DNA"/>
</dbReference>
<name>A0A1Z5JSV2_FISSO</name>
<feature type="domain" description="Ysc84 actin-binding" evidence="1">
    <location>
        <begin position="84"/>
        <end position="200"/>
    </location>
</feature>
<dbReference type="PANTHER" id="PTHR15629">
    <property type="entry name" value="SH3YL1 PROTEIN"/>
    <property type="match status" value="1"/>
</dbReference>
<sequence>MPEKPPPRTTMPGMIWRADKVLDRALDPKQRGIPKDVFDKCIGIILLSSIEAGFTFTGKLGTGIFMVKKRDGSWSVPSAIGLTSAGGGFVIGASLKESMIFIMNQQTLEALAVNNGLKIGAQAELTLAKWGRSYNLALNCSPAGYGGTVSLAFSKGLFGGLTLEVAVIGARRSINEKFYGTNASVLQIVMDEEVSMPQGTKIDEVYRKLDLLKNVGSAERT</sequence>
<dbReference type="OrthoDB" id="44481at2759"/>
<accession>A0A1Z5JSV2</accession>